<dbReference type="SUPFAM" id="SSF88659">
    <property type="entry name" value="Sigma3 and sigma4 domains of RNA polymerase sigma factors"/>
    <property type="match status" value="1"/>
</dbReference>
<keyword evidence="1" id="KW-0805">Transcription regulation</keyword>
<organism evidence="4 5">
    <name type="scientific">Natrinema soli</name>
    <dbReference type="NCBI Taxonomy" id="1930624"/>
    <lineage>
        <taxon>Archaea</taxon>
        <taxon>Methanobacteriati</taxon>
        <taxon>Methanobacteriota</taxon>
        <taxon>Stenosarchaea group</taxon>
        <taxon>Halobacteria</taxon>
        <taxon>Halobacteriales</taxon>
        <taxon>Natrialbaceae</taxon>
        <taxon>Natrinema</taxon>
    </lineage>
</organism>
<evidence type="ECO:0000256" key="2">
    <source>
        <dbReference type="ARBA" id="ARBA00023163"/>
    </source>
</evidence>
<dbReference type="EMBL" id="JBHSWV010000752">
    <property type="protein sequence ID" value="MFC6769451.1"/>
    <property type="molecule type" value="Genomic_DNA"/>
</dbReference>
<dbReference type="InterPro" id="IPR013324">
    <property type="entry name" value="RNA_pol_sigma_r3/r4-like"/>
</dbReference>
<dbReference type="InterPro" id="IPR036388">
    <property type="entry name" value="WH-like_DNA-bd_sf"/>
</dbReference>
<protein>
    <submittedName>
        <fullName evidence="4">Helix-turn-helix domain-containing protein</fullName>
    </submittedName>
</protein>
<keyword evidence="2" id="KW-0804">Transcription</keyword>
<sequence>MLNDFAEYFDTSFDVDIEELHDHLVTFTIRMEEPRDEYVEFFTDSEQVEHVEQLDEANYLITKTSCGAYSAIDRNHGVLRRQSRVLTNRRVYTVLFFRREDLRAMIDDFNRIGTVTLGKLTEFNKSKSMLTDRQLEVVTRALEEGYFEWPRRISSEELADELDISRTTALEHLRKAQSKLLTSAIEENNHLNLPDRAEP</sequence>
<dbReference type="Proteomes" id="UP001596383">
    <property type="component" value="Unassembled WGS sequence"/>
</dbReference>
<proteinExistence type="predicted"/>
<keyword evidence="5" id="KW-1185">Reference proteome</keyword>
<evidence type="ECO:0000259" key="3">
    <source>
        <dbReference type="Pfam" id="PF04967"/>
    </source>
</evidence>
<dbReference type="Gene3D" id="1.10.10.10">
    <property type="entry name" value="Winged helix-like DNA-binding domain superfamily/Winged helix DNA-binding domain"/>
    <property type="match status" value="1"/>
</dbReference>
<dbReference type="Pfam" id="PF04967">
    <property type="entry name" value="HTH_10"/>
    <property type="match status" value="1"/>
</dbReference>
<dbReference type="InterPro" id="IPR007050">
    <property type="entry name" value="HTH_bacterioopsin"/>
</dbReference>
<name>A0ABD5T1N6_9EURY</name>
<comment type="caution">
    <text evidence="4">The sequence shown here is derived from an EMBL/GenBank/DDBJ whole genome shotgun (WGS) entry which is preliminary data.</text>
</comment>
<dbReference type="RefSeq" id="WP_273742098.1">
    <property type="nucleotide sequence ID" value="NZ_JAQIVI010000752.1"/>
</dbReference>
<dbReference type="PANTHER" id="PTHR34236">
    <property type="entry name" value="DIMETHYL SULFOXIDE REDUCTASE TRANSCRIPTIONAL ACTIVATOR"/>
    <property type="match status" value="1"/>
</dbReference>
<dbReference type="AlphaFoldDB" id="A0ABD5T1N6"/>
<evidence type="ECO:0000256" key="1">
    <source>
        <dbReference type="ARBA" id="ARBA00023015"/>
    </source>
</evidence>
<evidence type="ECO:0000313" key="5">
    <source>
        <dbReference type="Proteomes" id="UP001596383"/>
    </source>
</evidence>
<evidence type="ECO:0000313" key="4">
    <source>
        <dbReference type="EMBL" id="MFC6769451.1"/>
    </source>
</evidence>
<reference evidence="4 5" key="1">
    <citation type="journal article" date="2019" name="Int. J. Syst. Evol. Microbiol.">
        <title>The Global Catalogue of Microorganisms (GCM) 10K type strain sequencing project: providing services to taxonomists for standard genome sequencing and annotation.</title>
        <authorList>
            <consortium name="The Broad Institute Genomics Platform"/>
            <consortium name="The Broad Institute Genome Sequencing Center for Infectious Disease"/>
            <person name="Wu L."/>
            <person name="Ma J."/>
        </authorList>
    </citation>
    <scope>NUCLEOTIDE SEQUENCE [LARGE SCALE GENOMIC DNA]</scope>
    <source>
        <strain evidence="4 5">LMG 29247</strain>
    </source>
</reference>
<accession>A0ABD5T1N6</accession>
<dbReference type="PANTHER" id="PTHR34236:SF1">
    <property type="entry name" value="DIMETHYL SULFOXIDE REDUCTASE TRANSCRIPTIONAL ACTIVATOR"/>
    <property type="match status" value="1"/>
</dbReference>
<feature type="domain" description="HTH bat-type" evidence="3">
    <location>
        <begin position="130"/>
        <end position="181"/>
    </location>
</feature>
<gene>
    <name evidence="4" type="ORF">ACFQE6_31790</name>
</gene>